<reference evidence="3" key="1">
    <citation type="submission" date="2017-11" db="EMBL/GenBank/DDBJ databases">
        <title>Three new genomes from thermophilic consortium.</title>
        <authorList>
            <person name="Quaggio R."/>
            <person name="Amgarten D."/>
            <person name="Setubal J.C."/>
        </authorList>
    </citation>
    <scope>NUCLEOTIDE SEQUENCE</scope>
    <source>
        <strain evidence="3">ZCTH01-B2</strain>
    </source>
</reference>
<evidence type="ECO:0000256" key="1">
    <source>
        <dbReference type="SAM" id="MobiDB-lite"/>
    </source>
</evidence>
<keyword evidence="2" id="KW-0732">Signal</keyword>
<sequence length="263" mass="26935">MRNHTRMLPIAATLLLALLAAGCAASPGDLASFEDAGSREIAHTGGREPAGGTLVDGGGNAAAWVDPDALPASGGRLAQAVDPDAPVSSGQLMPAPDAPIPSRPVGSGNGGASGGGSSGMEPGVIYPTAPAEGAGSSGFAGEVGDLRLLYCGEDKYVHGRGRDLDARKCLWDAYLSNRAAAFRTVAYTIEGDPIAYDLDALGPDRIQVLVDSEDRFGATGEFLYTCTAMEFTDDLGFVLKGCAPNEPEGSRAFLSEEGELYVP</sequence>
<name>A0A953I3B9_SYMTR</name>
<dbReference type="EMBL" id="PIUK01000062">
    <property type="protein sequence ID" value="MBY6276162.1"/>
    <property type="molecule type" value="Genomic_DNA"/>
</dbReference>
<accession>A0A953I3B9</accession>
<feature type="region of interest" description="Disordered" evidence="1">
    <location>
        <begin position="74"/>
        <end position="122"/>
    </location>
</feature>
<gene>
    <name evidence="3" type="ORF">CWE10_08065</name>
</gene>
<organism evidence="3 4">
    <name type="scientific">Symbiobacterium thermophilum</name>
    <dbReference type="NCBI Taxonomy" id="2734"/>
    <lineage>
        <taxon>Bacteria</taxon>
        <taxon>Bacillati</taxon>
        <taxon>Bacillota</taxon>
        <taxon>Clostridia</taxon>
        <taxon>Eubacteriales</taxon>
        <taxon>Symbiobacteriaceae</taxon>
        <taxon>Symbiobacterium</taxon>
    </lineage>
</organism>
<evidence type="ECO:0000313" key="4">
    <source>
        <dbReference type="Proteomes" id="UP000732377"/>
    </source>
</evidence>
<dbReference type="Proteomes" id="UP000732377">
    <property type="component" value="Unassembled WGS sequence"/>
</dbReference>
<dbReference type="PROSITE" id="PS51257">
    <property type="entry name" value="PROKAR_LIPOPROTEIN"/>
    <property type="match status" value="1"/>
</dbReference>
<evidence type="ECO:0008006" key="5">
    <source>
        <dbReference type="Google" id="ProtNLM"/>
    </source>
</evidence>
<feature type="signal peptide" evidence="2">
    <location>
        <begin position="1"/>
        <end position="25"/>
    </location>
</feature>
<evidence type="ECO:0000313" key="3">
    <source>
        <dbReference type="EMBL" id="MBY6276162.1"/>
    </source>
</evidence>
<comment type="caution">
    <text evidence="3">The sequence shown here is derived from an EMBL/GenBank/DDBJ whole genome shotgun (WGS) entry which is preliminary data.</text>
</comment>
<proteinExistence type="predicted"/>
<dbReference type="RefSeq" id="WP_011195480.1">
    <property type="nucleotide sequence ID" value="NZ_PIUK01000062.1"/>
</dbReference>
<feature type="chain" id="PRO_5037813214" description="Lipoprotein" evidence="2">
    <location>
        <begin position="26"/>
        <end position="263"/>
    </location>
</feature>
<evidence type="ECO:0000256" key="2">
    <source>
        <dbReference type="SAM" id="SignalP"/>
    </source>
</evidence>
<protein>
    <recommendedName>
        <fullName evidence="5">Lipoprotein</fullName>
    </recommendedName>
</protein>
<feature type="compositionally biased region" description="Gly residues" evidence="1">
    <location>
        <begin position="107"/>
        <end position="118"/>
    </location>
</feature>
<dbReference type="AlphaFoldDB" id="A0A953I3B9"/>